<dbReference type="EMBL" id="JAFEKC020000015">
    <property type="protein sequence ID" value="KAK0510675.1"/>
    <property type="molecule type" value="Genomic_DNA"/>
</dbReference>
<dbReference type="AlphaFoldDB" id="A0AA39V7P2"/>
<gene>
    <name evidence="3" type="ORF">JMJ35_007107</name>
</gene>
<sequence>MNTIRSTWIGWGTLIVAGGGAYFFAKRSVNADRQARHEEELKRRRMRQSLDAEYSVKPPAAKKGQRKTHDHASSPSTEASNDPAPTEPSLEGGDAKSEGVNTYVATKPYRSKKGDRFS</sequence>
<feature type="region of interest" description="Disordered" evidence="1">
    <location>
        <begin position="31"/>
        <end position="118"/>
    </location>
</feature>
<reference evidence="3" key="1">
    <citation type="submission" date="2023-03" db="EMBL/GenBank/DDBJ databases">
        <title>Complete genome of Cladonia borealis.</title>
        <authorList>
            <person name="Park H."/>
        </authorList>
    </citation>
    <scope>NUCLEOTIDE SEQUENCE</scope>
    <source>
        <strain evidence="3">ANT050790</strain>
    </source>
</reference>
<feature type="transmembrane region" description="Helical" evidence="2">
    <location>
        <begin position="6"/>
        <end position="25"/>
    </location>
</feature>
<evidence type="ECO:0000313" key="4">
    <source>
        <dbReference type="Proteomes" id="UP001166286"/>
    </source>
</evidence>
<keyword evidence="4" id="KW-1185">Reference proteome</keyword>
<accession>A0AA39V7P2</accession>
<proteinExistence type="predicted"/>
<evidence type="ECO:0000256" key="1">
    <source>
        <dbReference type="SAM" id="MobiDB-lite"/>
    </source>
</evidence>
<evidence type="ECO:0000256" key="2">
    <source>
        <dbReference type="SAM" id="Phobius"/>
    </source>
</evidence>
<dbReference type="Proteomes" id="UP001166286">
    <property type="component" value="Unassembled WGS sequence"/>
</dbReference>
<organism evidence="3 4">
    <name type="scientific">Cladonia borealis</name>
    <dbReference type="NCBI Taxonomy" id="184061"/>
    <lineage>
        <taxon>Eukaryota</taxon>
        <taxon>Fungi</taxon>
        <taxon>Dikarya</taxon>
        <taxon>Ascomycota</taxon>
        <taxon>Pezizomycotina</taxon>
        <taxon>Lecanoromycetes</taxon>
        <taxon>OSLEUM clade</taxon>
        <taxon>Lecanoromycetidae</taxon>
        <taxon>Lecanorales</taxon>
        <taxon>Lecanorineae</taxon>
        <taxon>Cladoniaceae</taxon>
        <taxon>Cladonia</taxon>
    </lineage>
</organism>
<keyword evidence="2" id="KW-0472">Membrane</keyword>
<keyword evidence="2" id="KW-0812">Transmembrane</keyword>
<feature type="compositionally biased region" description="Basic and acidic residues" evidence="1">
    <location>
        <begin position="31"/>
        <end position="42"/>
    </location>
</feature>
<dbReference type="PANTHER" id="PTHR41800">
    <property type="entry name" value="EXPRESSED PROTEIN"/>
    <property type="match status" value="1"/>
</dbReference>
<protein>
    <submittedName>
        <fullName evidence="3">Uncharacterized protein</fullName>
    </submittedName>
</protein>
<dbReference type="InterPro" id="IPR031833">
    <property type="entry name" value="DUF4748"/>
</dbReference>
<comment type="caution">
    <text evidence="3">The sequence shown here is derived from an EMBL/GenBank/DDBJ whole genome shotgun (WGS) entry which is preliminary data.</text>
</comment>
<dbReference type="Pfam" id="PF15932">
    <property type="entry name" value="DUF4748"/>
    <property type="match status" value="1"/>
</dbReference>
<keyword evidence="2" id="KW-1133">Transmembrane helix</keyword>
<name>A0AA39V7P2_9LECA</name>
<evidence type="ECO:0000313" key="3">
    <source>
        <dbReference type="EMBL" id="KAK0510675.1"/>
    </source>
</evidence>
<dbReference type="PANTHER" id="PTHR41800:SF1">
    <property type="entry name" value="EXPRESSED PROTEIN"/>
    <property type="match status" value="1"/>
</dbReference>